<dbReference type="Pfam" id="PF23539">
    <property type="entry name" value="DUF7134"/>
    <property type="match status" value="1"/>
</dbReference>
<name>A0ABV9E878_9ACTN</name>
<protein>
    <recommendedName>
        <fullName evidence="2">histidine kinase</fullName>
        <ecNumber evidence="2">2.7.13.3</ecNumber>
    </recommendedName>
</protein>
<evidence type="ECO:0000256" key="2">
    <source>
        <dbReference type="ARBA" id="ARBA00012438"/>
    </source>
</evidence>
<dbReference type="PANTHER" id="PTHR24421">
    <property type="entry name" value="NITRATE/NITRITE SENSOR PROTEIN NARX-RELATED"/>
    <property type="match status" value="1"/>
</dbReference>
<feature type="transmembrane region" description="Helical" evidence="10">
    <location>
        <begin position="102"/>
        <end position="119"/>
    </location>
</feature>
<evidence type="ECO:0000256" key="9">
    <source>
        <dbReference type="SAM" id="MobiDB-lite"/>
    </source>
</evidence>
<dbReference type="Proteomes" id="UP001595891">
    <property type="component" value="Unassembled WGS sequence"/>
</dbReference>
<dbReference type="InterPro" id="IPR003594">
    <property type="entry name" value="HATPase_dom"/>
</dbReference>
<evidence type="ECO:0000256" key="3">
    <source>
        <dbReference type="ARBA" id="ARBA00022553"/>
    </source>
</evidence>
<keyword evidence="8" id="KW-0902">Two-component regulatory system</keyword>
<comment type="catalytic activity">
    <reaction evidence="1">
        <text>ATP + protein L-histidine = ADP + protein N-phospho-L-histidine.</text>
        <dbReference type="EC" id="2.7.13.3"/>
    </reaction>
</comment>
<dbReference type="Pfam" id="PF02518">
    <property type="entry name" value="HATPase_c"/>
    <property type="match status" value="1"/>
</dbReference>
<evidence type="ECO:0000313" key="12">
    <source>
        <dbReference type="EMBL" id="MFC4585058.1"/>
    </source>
</evidence>
<gene>
    <name evidence="12" type="ORF">ACFO8L_03160</name>
</gene>
<accession>A0ABV9E878</accession>
<dbReference type="GO" id="GO:0016301">
    <property type="term" value="F:kinase activity"/>
    <property type="evidence" value="ECO:0007669"/>
    <property type="project" value="UniProtKB-KW"/>
</dbReference>
<dbReference type="Pfam" id="PF07730">
    <property type="entry name" value="HisKA_3"/>
    <property type="match status" value="1"/>
</dbReference>
<keyword evidence="4" id="KW-0808">Transferase</keyword>
<dbReference type="PANTHER" id="PTHR24421:SF10">
    <property type="entry name" value="NITRATE_NITRITE SENSOR PROTEIN NARQ"/>
    <property type="match status" value="1"/>
</dbReference>
<feature type="transmembrane region" description="Helical" evidence="10">
    <location>
        <begin position="125"/>
        <end position="147"/>
    </location>
</feature>
<keyword evidence="3" id="KW-0597">Phosphoprotein</keyword>
<dbReference type="Gene3D" id="3.30.565.10">
    <property type="entry name" value="Histidine kinase-like ATPase, C-terminal domain"/>
    <property type="match status" value="1"/>
</dbReference>
<evidence type="ECO:0000256" key="8">
    <source>
        <dbReference type="ARBA" id="ARBA00023012"/>
    </source>
</evidence>
<dbReference type="SUPFAM" id="SSF55874">
    <property type="entry name" value="ATPase domain of HSP90 chaperone/DNA topoisomerase II/histidine kinase"/>
    <property type="match status" value="1"/>
</dbReference>
<evidence type="ECO:0000256" key="5">
    <source>
        <dbReference type="ARBA" id="ARBA00022741"/>
    </source>
</evidence>
<dbReference type="EMBL" id="JBHSFN010000001">
    <property type="protein sequence ID" value="MFC4585058.1"/>
    <property type="molecule type" value="Genomic_DNA"/>
</dbReference>
<feature type="region of interest" description="Disordered" evidence="9">
    <location>
        <begin position="320"/>
        <end position="347"/>
    </location>
</feature>
<keyword evidence="7" id="KW-0067">ATP-binding</keyword>
<dbReference type="Gene3D" id="1.20.5.1930">
    <property type="match status" value="1"/>
</dbReference>
<evidence type="ECO:0000256" key="7">
    <source>
        <dbReference type="ARBA" id="ARBA00022840"/>
    </source>
</evidence>
<dbReference type="InterPro" id="IPR036890">
    <property type="entry name" value="HATPase_C_sf"/>
</dbReference>
<dbReference type="RefSeq" id="WP_262841088.1">
    <property type="nucleotide sequence ID" value="NZ_JANZYP010000003.1"/>
</dbReference>
<dbReference type="CDD" id="cd16917">
    <property type="entry name" value="HATPase_UhpB-NarQ-NarX-like"/>
    <property type="match status" value="1"/>
</dbReference>
<dbReference type="EC" id="2.7.13.3" evidence="2"/>
<evidence type="ECO:0000259" key="11">
    <source>
        <dbReference type="SMART" id="SM00387"/>
    </source>
</evidence>
<reference evidence="13" key="1">
    <citation type="journal article" date="2019" name="Int. J. Syst. Evol. Microbiol.">
        <title>The Global Catalogue of Microorganisms (GCM) 10K type strain sequencing project: providing services to taxonomists for standard genome sequencing and annotation.</title>
        <authorList>
            <consortium name="The Broad Institute Genomics Platform"/>
            <consortium name="The Broad Institute Genome Sequencing Center for Infectious Disease"/>
            <person name="Wu L."/>
            <person name="Ma J."/>
        </authorList>
    </citation>
    <scope>NUCLEOTIDE SEQUENCE [LARGE SCALE GENOMIC DNA]</scope>
    <source>
        <strain evidence="13">CCUG 49560</strain>
    </source>
</reference>
<dbReference type="InterPro" id="IPR050482">
    <property type="entry name" value="Sensor_HK_TwoCompSys"/>
</dbReference>
<keyword evidence="13" id="KW-1185">Reference proteome</keyword>
<feature type="domain" description="Histidine kinase/HSP90-like ATPase" evidence="11">
    <location>
        <begin position="280"/>
        <end position="384"/>
    </location>
</feature>
<keyword evidence="6 12" id="KW-0418">Kinase</keyword>
<organism evidence="12 13">
    <name type="scientific">Sphaerisporangium corydalis</name>
    <dbReference type="NCBI Taxonomy" id="1441875"/>
    <lineage>
        <taxon>Bacteria</taxon>
        <taxon>Bacillati</taxon>
        <taxon>Actinomycetota</taxon>
        <taxon>Actinomycetes</taxon>
        <taxon>Streptosporangiales</taxon>
        <taxon>Streptosporangiaceae</taxon>
        <taxon>Sphaerisporangium</taxon>
    </lineage>
</organism>
<proteinExistence type="predicted"/>
<dbReference type="InterPro" id="IPR055558">
    <property type="entry name" value="DUF7134"/>
</dbReference>
<evidence type="ECO:0000256" key="1">
    <source>
        <dbReference type="ARBA" id="ARBA00000085"/>
    </source>
</evidence>
<keyword evidence="10" id="KW-1133">Transmembrane helix</keyword>
<evidence type="ECO:0000256" key="10">
    <source>
        <dbReference type="SAM" id="Phobius"/>
    </source>
</evidence>
<keyword evidence="10" id="KW-0812">Transmembrane</keyword>
<keyword evidence="10" id="KW-0472">Membrane</keyword>
<evidence type="ECO:0000256" key="6">
    <source>
        <dbReference type="ARBA" id="ARBA00022777"/>
    </source>
</evidence>
<dbReference type="SMART" id="SM00387">
    <property type="entry name" value="HATPase_c"/>
    <property type="match status" value="1"/>
</dbReference>
<keyword evidence="5" id="KW-0547">Nucleotide-binding</keyword>
<evidence type="ECO:0000256" key="4">
    <source>
        <dbReference type="ARBA" id="ARBA00022679"/>
    </source>
</evidence>
<comment type="caution">
    <text evidence="12">The sequence shown here is derived from an EMBL/GenBank/DDBJ whole genome shotgun (WGS) entry which is preliminary data.</text>
</comment>
<sequence>MERRAGGVWPVRGRAADIALSAGTLAVVAVWGGAELDPLGWASAAISSGVLYLRRRYPVPVALVILAVCAAYYPLSTADGPVWPALLVALYTVAAETRPTAAVVITAVTLLIFAFTGYQTGTPHLANAAAFLLGGWFAAAVAVGAVVHNRRAYLRAAEERKEEELLLRASEERLRIARELHDVLGHSISLIHVQASTALHSGGRHPERAPEALAAIKETTKAALRELRGTLGVLRQEEAREAAGPAPGLADVGELVERARSAGLAITLRVDGAPRPVGAEVDLAAFRVVQESLTNVTRHAAATDVTVHLRYGEDELGVRVRDNGNGGNDRQDGHGGNGGSAVLAGTGSGLRGMRERVQELGGEFAASGRAGEGFEVRATFPVQKEGPTA</sequence>
<feature type="transmembrane region" description="Helical" evidence="10">
    <location>
        <begin position="57"/>
        <end position="75"/>
    </location>
</feature>
<dbReference type="InterPro" id="IPR011712">
    <property type="entry name" value="Sig_transdc_His_kin_sub3_dim/P"/>
</dbReference>
<evidence type="ECO:0000313" key="13">
    <source>
        <dbReference type="Proteomes" id="UP001595891"/>
    </source>
</evidence>